<organism evidence="2 3">
    <name type="scientific">Folsomia candida</name>
    <name type="common">Springtail</name>
    <dbReference type="NCBI Taxonomy" id="158441"/>
    <lineage>
        <taxon>Eukaryota</taxon>
        <taxon>Metazoa</taxon>
        <taxon>Ecdysozoa</taxon>
        <taxon>Arthropoda</taxon>
        <taxon>Hexapoda</taxon>
        <taxon>Collembola</taxon>
        <taxon>Entomobryomorpha</taxon>
        <taxon>Isotomoidea</taxon>
        <taxon>Isotomidae</taxon>
        <taxon>Proisotominae</taxon>
        <taxon>Folsomia</taxon>
    </lineage>
</organism>
<keyword evidence="1" id="KW-1133">Transmembrane helix</keyword>
<evidence type="ECO:0000313" key="3">
    <source>
        <dbReference type="Proteomes" id="UP000198287"/>
    </source>
</evidence>
<evidence type="ECO:0000256" key="1">
    <source>
        <dbReference type="SAM" id="Phobius"/>
    </source>
</evidence>
<dbReference type="EMBL" id="LNIX01000013">
    <property type="protein sequence ID" value="OXA47552.1"/>
    <property type="molecule type" value="Genomic_DNA"/>
</dbReference>
<gene>
    <name evidence="2" type="ORF">Fcan01_17672</name>
</gene>
<name>A0A226DPW4_FOLCA</name>
<dbReference type="AlphaFoldDB" id="A0A226DPW4"/>
<keyword evidence="1" id="KW-0812">Transmembrane</keyword>
<sequence>MAILQPWDLQRLAKFTLQVNLNEDGIHGIFIILIRLGIQLYIKVFIIYIDLLMWQVSTGLTALAENSKKFCRDNGENKMKNLTKSVNHMMRTNCVVDRLNELFGPLILVACVRFLPSSLTWGCRLFLGDFSVECILKIYLSLHFLMSGANFKMSEEILNNLHNRIHEKPTRSQNSKRTNDRIPTNKWDWLKLDLKSLKPVAMDVFGIFQLDTDFTSTLATITTVLLFLILGQVFAQNFVLVGS</sequence>
<feature type="transmembrane region" description="Helical" evidence="1">
    <location>
        <begin position="214"/>
        <end position="235"/>
    </location>
</feature>
<feature type="transmembrane region" description="Helical" evidence="1">
    <location>
        <begin position="26"/>
        <end position="49"/>
    </location>
</feature>
<accession>A0A226DPW4</accession>
<reference evidence="2 3" key="1">
    <citation type="submission" date="2015-12" db="EMBL/GenBank/DDBJ databases">
        <title>The genome of Folsomia candida.</title>
        <authorList>
            <person name="Faddeeva A."/>
            <person name="Derks M.F."/>
            <person name="Anvar Y."/>
            <person name="Smit S."/>
            <person name="Van Straalen N."/>
            <person name="Roelofs D."/>
        </authorList>
    </citation>
    <scope>NUCLEOTIDE SEQUENCE [LARGE SCALE GENOMIC DNA]</scope>
    <source>
        <strain evidence="2 3">VU population</strain>
        <tissue evidence="2">Whole body</tissue>
    </source>
</reference>
<keyword evidence="3" id="KW-1185">Reference proteome</keyword>
<keyword evidence="1" id="KW-0472">Membrane</keyword>
<protein>
    <submittedName>
        <fullName evidence="2">Uncharacterized protein</fullName>
    </submittedName>
</protein>
<evidence type="ECO:0000313" key="2">
    <source>
        <dbReference type="EMBL" id="OXA47552.1"/>
    </source>
</evidence>
<comment type="caution">
    <text evidence="2">The sequence shown here is derived from an EMBL/GenBank/DDBJ whole genome shotgun (WGS) entry which is preliminary data.</text>
</comment>
<proteinExistence type="predicted"/>
<dbReference type="Proteomes" id="UP000198287">
    <property type="component" value="Unassembled WGS sequence"/>
</dbReference>